<protein>
    <submittedName>
        <fullName evidence="1">Uncharacterized protein</fullName>
    </submittedName>
</protein>
<name>A0AAV0WP18_9HEMI</name>
<evidence type="ECO:0000313" key="1">
    <source>
        <dbReference type="EMBL" id="CAI6357810.1"/>
    </source>
</evidence>
<comment type="caution">
    <text evidence="1">The sequence shown here is derived from an EMBL/GenBank/DDBJ whole genome shotgun (WGS) entry which is preliminary data.</text>
</comment>
<proteinExistence type="predicted"/>
<keyword evidence="2" id="KW-1185">Reference proteome</keyword>
<organism evidence="1 2">
    <name type="scientific">Macrosiphum euphorbiae</name>
    <name type="common">potato aphid</name>
    <dbReference type="NCBI Taxonomy" id="13131"/>
    <lineage>
        <taxon>Eukaryota</taxon>
        <taxon>Metazoa</taxon>
        <taxon>Ecdysozoa</taxon>
        <taxon>Arthropoda</taxon>
        <taxon>Hexapoda</taxon>
        <taxon>Insecta</taxon>
        <taxon>Pterygota</taxon>
        <taxon>Neoptera</taxon>
        <taxon>Paraneoptera</taxon>
        <taxon>Hemiptera</taxon>
        <taxon>Sternorrhyncha</taxon>
        <taxon>Aphidomorpha</taxon>
        <taxon>Aphidoidea</taxon>
        <taxon>Aphididae</taxon>
        <taxon>Macrosiphini</taxon>
        <taxon>Macrosiphum</taxon>
    </lineage>
</organism>
<dbReference type="Proteomes" id="UP001160148">
    <property type="component" value="Unassembled WGS sequence"/>
</dbReference>
<reference evidence="1 2" key="1">
    <citation type="submission" date="2023-01" db="EMBL/GenBank/DDBJ databases">
        <authorList>
            <person name="Whitehead M."/>
        </authorList>
    </citation>
    <scope>NUCLEOTIDE SEQUENCE [LARGE SCALE GENOMIC DNA]</scope>
</reference>
<evidence type="ECO:0000313" key="2">
    <source>
        <dbReference type="Proteomes" id="UP001160148"/>
    </source>
</evidence>
<dbReference type="AlphaFoldDB" id="A0AAV0WP18"/>
<gene>
    <name evidence="1" type="ORF">MEUPH1_LOCUS13398</name>
</gene>
<accession>A0AAV0WP18</accession>
<dbReference type="EMBL" id="CARXXK010000002">
    <property type="protein sequence ID" value="CAI6357810.1"/>
    <property type="molecule type" value="Genomic_DNA"/>
</dbReference>
<sequence>MEKTDRKNHLIRQQLLYSRLTYYYYGSWVGGGARVTSHFPGKSQFTRRKTVTIGSERIERIMEKNRDLRETYSPHRMPLMRYSILGDFLL</sequence>